<evidence type="ECO:0000259" key="3">
    <source>
        <dbReference type="Pfam" id="PF00144"/>
    </source>
</evidence>
<name>A0ABU0JHC5_9HYPH</name>
<dbReference type="SUPFAM" id="SSF56601">
    <property type="entry name" value="beta-lactamase/transpeptidase-like"/>
    <property type="match status" value="1"/>
</dbReference>
<dbReference type="InterPro" id="IPR001466">
    <property type="entry name" value="Beta-lactam-related"/>
</dbReference>
<evidence type="ECO:0000313" key="6">
    <source>
        <dbReference type="Proteomes" id="UP001242480"/>
    </source>
</evidence>
<proteinExistence type="inferred from homology"/>
<organism evidence="5 6">
    <name type="scientific">Labrys wisconsinensis</name>
    <dbReference type="NCBI Taxonomy" id="425677"/>
    <lineage>
        <taxon>Bacteria</taxon>
        <taxon>Pseudomonadati</taxon>
        <taxon>Pseudomonadota</taxon>
        <taxon>Alphaproteobacteria</taxon>
        <taxon>Hyphomicrobiales</taxon>
        <taxon>Xanthobacteraceae</taxon>
        <taxon>Labrys</taxon>
    </lineage>
</organism>
<dbReference type="InterPro" id="IPR021860">
    <property type="entry name" value="Peptidase_S12_Pab87-rel_C"/>
</dbReference>
<feature type="signal peptide" evidence="2">
    <location>
        <begin position="1"/>
        <end position="30"/>
    </location>
</feature>
<comment type="similarity">
    <text evidence="1">Belongs to the beta-lactamase family.</text>
</comment>
<evidence type="ECO:0000256" key="1">
    <source>
        <dbReference type="ARBA" id="ARBA00038473"/>
    </source>
</evidence>
<feature type="domain" description="Peptidase S12 Pab87-related C-terminal" evidence="4">
    <location>
        <begin position="465"/>
        <end position="540"/>
    </location>
</feature>
<dbReference type="EMBL" id="JAUSVX010000017">
    <property type="protein sequence ID" value="MDQ0473692.1"/>
    <property type="molecule type" value="Genomic_DNA"/>
</dbReference>
<dbReference type="PANTHER" id="PTHR22935">
    <property type="entry name" value="PENICILLIN-BINDING PROTEIN"/>
    <property type="match status" value="1"/>
</dbReference>
<evidence type="ECO:0000256" key="2">
    <source>
        <dbReference type="SAM" id="SignalP"/>
    </source>
</evidence>
<sequence>MTMLSLPRRCIAACLLGACFITGMSVSASAQLLPERVEKAAQDRIAAGSYQTLVFGIVDGDRSEVVGFGKLDSGKPPDGDTLYEIGSITKTFTATLLAAAVLSGQVKLDTPVAELLPDFRIPSRNGREITLGDLATQHSGLPRLPSNLLGRTPSNPYADYDAAKLKAFLAGYDLPRDPGSAYEYSNLGFGLLGYALARSSHATYDALAVKEILEPLGMSATGTELPPAVTAHLAPGHDGAGRAAGSWDFDALAGAGALRSTANDMLCYLKANMGVDRSPLAAAMTLAQQPRSDVTKTLRIGLAWMTTGTGIVWHNGMTGGYASFIGFSPARRRGVVILSNTALDTDDLGFAVLDANASLTPTYKAISLPDASLDEYVGTYKLGENFLLNVFHMRAGLFARATGQVAFPIFPSAPNEFFAKIAGIGISFTRDAGGLVTGLVLHQNGNRTAPKLSAAELPRATEGSAVDAGALGDYVGQYRFDFGILDIALDRDHLEAQLTGQPPFPIFASARDKFFYKVVDARLDFERDAEGKISAVVLHQNGRDLRAPRASGP</sequence>
<feature type="domain" description="Peptidase S12 Pab87-related C-terminal" evidence="4">
    <location>
        <begin position="364"/>
        <end position="442"/>
    </location>
</feature>
<feature type="chain" id="PRO_5046824441" evidence="2">
    <location>
        <begin position="31"/>
        <end position="553"/>
    </location>
</feature>
<keyword evidence="6" id="KW-1185">Reference proteome</keyword>
<evidence type="ECO:0000313" key="5">
    <source>
        <dbReference type="EMBL" id="MDQ0473692.1"/>
    </source>
</evidence>
<comment type="caution">
    <text evidence="5">The sequence shown here is derived from an EMBL/GenBank/DDBJ whole genome shotgun (WGS) entry which is preliminary data.</text>
</comment>
<dbReference type="PANTHER" id="PTHR22935:SF95">
    <property type="entry name" value="BETA-LACTAMASE-LIKE 1-RELATED"/>
    <property type="match status" value="1"/>
</dbReference>
<keyword evidence="2" id="KW-0732">Signal</keyword>
<reference evidence="5 6" key="1">
    <citation type="submission" date="2023-07" db="EMBL/GenBank/DDBJ databases">
        <title>Genomic Encyclopedia of Type Strains, Phase IV (KMG-IV): sequencing the most valuable type-strain genomes for metagenomic binning, comparative biology and taxonomic classification.</title>
        <authorList>
            <person name="Goeker M."/>
        </authorList>
    </citation>
    <scope>NUCLEOTIDE SEQUENCE [LARGE SCALE GENOMIC DNA]</scope>
    <source>
        <strain evidence="5 6">DSM 19619</strain>
    </source>
</reference>
<dbReference type="Pfam" id="PF00144">
    <property type="entry name" value="Beta-lactamase"/>
    <property type="match status" value="1"/>
</dbReference>
<protein>
    <submittedName>
        <fullName evidence="5">CubicO group peptidase (Beta-lactamase class C family)</fullName>
    </submittedName>
</protein>
<gene>
    <name evidence="5" type="ORF">QO011_006728</name>
</gene>
<feature type="domain" description="Beta-lactamase-related" evidence="3">
    <location>
        <begin position="39"/>
        <end position="344"/>
    </location>
</feature>
<dbReference type="Pfam" id="PF11954">
    <property type="entry name" value="DUF3471"/>
    <property type="match status" value="2"/>
</dbReference>
<evidence type="ECO:0000259" key="4">
    <source>
        <dbReference type="Pfam" id="PF11954"/>
    </source>
</evidence>
<dbReference type="InterPro" id="IPR051478">
    <property type="entry name" value="Beta-lactamase-like_AB/R"/>
</dbReference>
<accession>A0ABU0JHC5</accession>
<dbReference type="Gene3D" id="3.40.710.10">
    <property type="entry name" value="DD-peptidase/beta-lactamase superfamily"/>
    <property type="match status" value="1"/>
</dbReference>
<dbReference type="Proteomes" id="UP001242480">
    <property type="component" value="Unassembled WGS sequence"/>
</dbReference>
<dbReference type="InterPro" id="IPR012338">
    <property type="entry name" value="Beta-lactam/transpept-like"/>
</dbReference>